<feature type="region of interest" description="Disordered" evidence="1">
    <location>
        <begin position="267"/>
        <end position="353"/>
    </location>
</feature>
<feature type="domain" description="Lcl C-terminal" evidence="3">
    <location>
        <begin position="830"/>
        <end position="942"/>
    </location>
</feature>
<keyword evidence="2" id="KW-0472">Membrane</keyword>
<evidence type="ECO:0000256" key="1">
    <source>
        <dbReference type="SAM" id="MobiDB-lite"/>
    </source>
</evidence>
<dbReference type="Pfam" id="PF14332">
    <property type="entry name" value="DUF4388"/>
    <property type="match status" value="1"/>
</dbReference>
<feature type="region of interest" description="Disordered" evidence="1">
    <location>
        <begin position="780"/>
        <end position="801"/>
    </location>
</feature>
<keyword evidence="2" id="KW-1133">Transmembrane helix</keyword>
<dbReference type="OrthoDB" id="5414729at2"/>
<feature type="compositionally biased region" description="Pro residues" evidence="1">
    <location>
        <begin position="326"/>
        <end position="339"/>
    </location>
</feature>
<evidence type="ECO:0000313" key="6">
    <source>
        <dbReference type="Proteomes" id="UP000427769"/>
    </source>
</evidence>
<keyword evidence="2" id="KW-0812">Transmembrane</keyword>
<reference evidence="5 6" key="1">
    <citation type="submission" date="2019-11" db="EMBL/GenBank/DDBJ databases">
        <title>Comparative genomics of hydrocarbon-degrading Desulfosarcina strains.</title>
        <authorList>
            <person name="Watanabe M."/>
            <person name="Kojima H."/>
            <person name="Fukui M."/>
        </authorList>
    </citation>
    <scope>NUCLEOTIDE SEQUENCE [LARGE SCALE GENOMIC DNA]</scope>
    <source>
        <strain evidence="5 6">PP31</strain>
    </source>
</reference>
<evidence type="ECO:0000259" key="3">
    <source>
        <dbReference type="Pfam" id="PF07603"/>
    </source>
</evidence>
<accession>A0A5K7Z6J5</accession>
<evidence type="ECO:0000256" key="2">
    <source>
        <dbReference type="SAM" id="Phobius"/>
    </source>
</evidence>
<dbReference type="Pfam" id="PF07603">
    <property type="entry name" value="Lcl_C"/>
    <property type="match status" value="1"/>
</dbReference>
<evidence type="ECO:0000313" key="5">
    <source>
        <dbReference type="EMBL" id="BBO75503.1"/>
    </source>
</evidence>
<organism evidence="5 6">
    <name type="scientific">Desulfosarcina widdelii</name>
    <dbReference type="NCBI Taxonomy" id="947919"/>
    <lineage>
        <taxon>Bacteria</taxon>
        <taxon>Pseudomonadati</taxon>
        <taxon>Thermodesulfobacteriota</taxon>
        <taxon>Desulfobacteria</taxon>
        <taxon>Desulfobacterales</taxon>
        <taxon>Desulfosarcinaceae</taxon>
        <taxon>Desulfosarcina</taxon>
    </lineage>
</organism>
<gene>
    <name evidence="5" type="ORF">DSCW_29200</name>
</gene>
<keyword evidence="6" id="KW-1185">Reference proteome</keyword>
<sequence>MGETLIDEYLTGDSEAVRDLAKNEAVLVGFLTLVKGIDDLPDMENRFYQKPRSLYQVTASGYAIDDLMEKLSEFFGAAAKSPGDTLPAELRFLPTVKLLGGIRKDQALFLKELKTGTFYGALWPWQRDPDKIEVLLGFCSPNMADEDVRSLETLVHKFLSKKKIETVADVGGQIHGISLPSFLQMSEMEGATYTLKVTSGSLTGHLYLADGSLIAATYGDYSGNEAAYRIIGWDNAAIQIQAAEPDRKREIHDPLMHVMMESLKIKDETGAESEPPEPPSEPEPEIELEMDMEPEPEPEMEAEPEMEIEPEPESAAEPDLVMETAPEPPTETDGPPPGEEIPEKTPESSPEASEIEYVPELEAMIIPPSRPASKPPHVPASEEPSEEISEPAPEPVPEPAVEAPAVEPTASSGFEKVEDRSAHKQSQMKRQTKLLIVLGVVIVFALTVTFGGRLFHKKQVGHRYEQLMEELAVTKELDGQVVLLMQYLSAYPKDAHRKELEKRLENLDAEIEKRDYERTLSDVDRLPVDEKYEKKALSLYTAFLTKYPQSRYADSINEAIGGIRQLLATAFYGKLLENPATDYLERQAAYNEYLEQFPQGAERERVEELIRELADEYYTAIAKRVDNCDAAQNWDDCIADCDRFLSVFSEEPAVEKVKRLRSLLEDKKDVEELTARAALIAGDFEKAKRIYTDYLAKHPDTSQKEAILERIEPLNSDLAGLAEWKKTAAYASNKSTDIFKRIKRLERYIENHSSDPYIKPANKLRTQLEPELQAAIRAQQAEDKRRQELARKKADQARRDKEAQRIRQLYKQVNDQLRPVSNRFVAHGDGTVSDRVTGLTWCLLDSHLVLGKCLSYSAAKDYVKGMKTGGHSDWRLPSAGELAALYKNSPFFPATGAAWYWSSESFARGYHRVVDVVTSVPETVFTRSQKSEDSCGAVRAVRQ</sequence>
<dbReference type="KEGG" id="dwd:DSCW_29200"/>
<feature type="compositionally biased region" description="Acidic residues" evidence="1">
    <location>
        <begin position="270"/>
        <end position="316"/>
    </location>
</feature>
<dbReference type="InterPro" id="IPR025497">
    <property type="entry name" value="PatA-like_N"/>
</dbReference>
<feature type="region of interest" description="Disordered" evidence="1">
    <location>
        <begin position="367"/>
        <end position="428"/>
    </location>
</feature>
<dbReference type="InterPro" id="IPR011460">
    <property type="entry name" value="Lcl_C"/>
</dbReference>
<evidence type="ECO:0000259" key="4">
    <source>
        <dbReference type="Pfam" id="PF14332"/>
    </source>
</evidence>
<protein>
    <submittedName>
        <fullName evidence="5">Uncharacterized protein</fullName>
    </submittedName>
</protein>
<feature type="compositionally biased region" description="Low complexity" evidence="1">
    <location>
        <begin position="399"/>
        <end position="411"/>
    </location>
</feature>
<dbReference type="Proteomes" id="UP000427769">
    <property type="component" value="Chromosome"/>
</dbReference>
<name>A0A5K7Z6J5_9BACT</name>
<dbReference type="EMBL" id="AP021875">
    <property type="protein sequence ID" value="BBO75503.1"/>
    <property type="molecule type" value="Genomic_DNA"/>
</dbReference>
<feature type="transmembrane region" description="Helical" evidence="2">
    <location>
        <begin position="434"/>
        <end position="455"/>
    </location>
</feature>
<dbReference type="AlphaFoldDB" id="A0A5K7Z6J5"/>
<dbReference type="RefSeq" id="WP_155304418.1">
    <property type="nucleotide sequence ID" value="NZ_AP021875.1"/>
</dbReference>
<feature type="compositionally biased region" description="Pro residues" evidence="1">
    <location>
        <begin position="368"/>
        <end position="378"/>
    </location>
</feature>
<feature type="domain" description="PatA-like N-terminal" evidence="4">
    <location>
        <begin position="172"/>
        <end position="268"/>
    </location>
</feature>
<dbReference type="Gene3D" id="1.25.40.10">
    <property type="entry name" value="Tetratricopeptide repeat domain"/>
    <property type="match status" value="1"/>
</dbReference>
<dbReference type="InterPro" id="IPR011990">
    <property type="entry name" value="TPR-like_helical_dom_sf"/>
</dbReference>
<proteinExistence type="predicted"/>